<dbReference type="SUPFAM" id="SSF49785">
    <property type="entry name" value="Galactose-binding domain-like"/>
    <property type="match status" value="1"/>
</dbReference>
<name>A0ABY7B8G6_9PSEU</name>
<dbReference type="RefSeq" id="WP_268757284.1">
    <property type="nucleotide sequence ID" value="NZ_CP113836.1"/>
</dbReference>
<gene>
    <name evidence="1" type="ORF">ORV05_05030</name>
</gene>
<dbReference type="InterPro" id="IPR011043">
    <property type="entry name" value="Gal_Oxase/kelch_b-propeller"/>
</dbReference>
<dbReference type="InterPro" id="IPR008979">
    <property type="entry name" value="Galactose-bd-like_sf"/>
</dbReference>
<sequence>MTWQAAHNGFPGDYSAADASAQINQFLGTHPSSEVWHGTRIVDCAAWNELQQWGSLSAQDISQPFVLPAGSTSIGRIMLPVTPIGKGDDLLVSLWTDNAGVPGTQLASTVVPAKWFTAQAAIAANGGLVGATSPLQTSLVNCLRPGYLVYQNWRPPATSPNGYAISGAALSVGNFGVVIGGFDSSTNNNVSTVYSIQYLGNGALGAPIPQTSLPQALSNLCAAATADGTIIVAGGRATSAVSSMTATVFASQLNANAGSVGSWSTQTSLPAPRDSGALVSWGQFVYYIGGLDTTGTSQATVYWAQVQNGQVGAWKTGPSLPGPLDSMAAGVVDGQIIVTAGNNSVAGVKNTTTYIAPLNSDGSVVGWFNASAPLPAAVSSVSGVALPGVGLVFSGGLNSAAGFDTTLHSLTVSPTTGVSVVKTSVATGSGQYGYPLVAFQRGDGNWDTFTLFSNAVWWVTYFHTPDIPIPLPVTGLTGGATYHVMLQQRGQDPNNYLTFDLSYSSLSTILTSNRWAYSWANAGNGFSLPIEVWDNSVPGDVPRLHGLWEDSDSRATALQIANGGNGRLIGAVDAVQIGPTLMNANSTFETGIANWGPITGGTAAWSSTVAHSGTHSMQLTPDGVSIYTAAECEPEPVTPGEFITAKAWAYFTNAVTNHYVIVLYWWGATGSHLYGSVGPYFSASAATWTQASFSAVVPQGAAYASMHIKLDGTPAASQIWYIDDATLTRAVPKVQGGAWSYTYDSLGNVTGVNQF</sequence>
<proteinExistence type="predicted"/>
<accession>A0ABY7B8G6</accession>
<evidence type="ECO:0000313" key="1">
    <source>
        <dbReference type="EMBL" id="WAL67156.1"/>
    </source>
</evidence>
<dbReference type="InterPro" id="IPR015915">
    <property type="entry name" value="Kelch-typ_b-propeller"/>
</dbReference>
<dbReference type="SUPFAM" id="SSF50965">
    <property type="entry name" value="Galactose oxidase, central domain"/>
    <property type="match status" value="1"/>
</dbReference>
<dbReference type="Gene3D" id="2.60.120.260">
    <property type="entry name" value="Galactose-binding domain-like"/>
    <property type="match status" value="1"/>
</dbReference>
<dbReference type="Gene3D" id="2.120.10.80">
    <property type="entry name" value="Kelch-type beta propeller"/>
    <property type="match status" value="1"/>
</dbReference>
<dbReference type="Proteomes" id="UP001163203">
    <property type="component" value="Chromosome"/>
</dbReference>
<dbReference type="EMBL" id="CP113836">
    <property type="protein sequence ID" value="WAL67156.1"/>
    <property type="molecule type" value="Genomic_DNA"/>
</dbReference>
<protein>
    <submittedName>
        <fullName evidence="1">Uncharacterized protein</fullName>
    </submittedName>
</protein>
<evidence type="ECO:0000313" key="2">
    <source>
        <dbReference type="Proteomes" id="UP001163203"/>
    </source>
</evidence>
<keyword evidence="2" id="KW-1185">Reference proteome</keyword>
<reference evidence="1" key="1">
    <citation type="submission" date="2022-11" db="EMBL/GenBank/DDBJ databases">
        <authorList>
            <person name="Mo P."/>
        </authorList>
    </citation>
    <scope>NUCLEOTIDE SEQUENCE</scope>
    <source>
        <strain evidence="1">HUAS 11-8</strain>
    </source>
</reference>
<organism evidence="1 2">
    <name type="scientific">Amycolatopsis cynarae</name>
    <dbReference type="NCBI Taxonomy" id="2995223"/>
    <lineage>
        <taxon>Bacteria</taxon>
        <taxon>Bacillati</taxon>
        <taxon>Actinomycetota</taxon>
        <taxon>Actinomycetes</taxon>
        <taxon>Pseudonocardiales</taxon>
        <taxon>Pseudonocardiaceae</taxon>
        <taxon>Amycolatopsis</taxon>
    </lineage>
</organism>